<organism evidence="2 3">
    <name type="scientific">Nocardioides glacieisoli</name>
    <dbReference type="NCBI Taxonomy" id="1168730"/>
    <lineage>
        <taxon>Bacteria</taxon>
        <taxon>Bacillati</taxon>
        <taxon>Actinomycetota</taxon>
        <taxon>Actinomycetes</taxon>
        <taxon>Propionibacteriales</taxon>
        <taxon>Nocardioidaceae</taxon>
        <taxon>Nocardioides</taxon>
    </lineage>
</organism>
<dbReference type="Proteomes" id="UP000291838">
    <property type="component" value="Unassembled WGS sequence"/>
</dbReference>
<dbReference type="AlphaFoldDB" id="A0A4Q2RLX6"/>
<evidence type="ECO:0000313" key="2">
    <source>
        <dbReference type="EMBL" id="RYB89810.1"/>
    </source>
</evidence>
<evidence type="ECO:0000256" key="1">
    <source>
        <dbReference type="SAM" id="MobiDB-lite"/>
    </source>
</evidence>
<name>A0A4Q2RLX6_9ACTN</name>
<dbReference type="EMBL" id="SDWS01000006">
    <property type="protein sequence ID" value="RYB89810.1"/>
    <property type="molecule type" value="Genomic_DNA"/>
</dbReference>
<reference evidence="2 3" key="1">
    <citation type="submission" date="2019-01" db="EMBL/GenBank/DDBJ databases">
        <title>Novel species of Nocardioides.</title>
        <authorList>
            <person name="Liu Q."/>
            <person name="Xin Y.-H."/>
        </authorList>
    </citation>
    <scope>NUCLEOTIDE SEQUENCE [LARGE SCALE GENOMIC DNA]</scope>
    <source>
        <strain evidence="2 3">HLT3-15</strain>
    </source>
</reference>
<dbReference type="OrthoDB" id="4527292at2"/>
<feature type="region of interest" description="Disordered" evidence="1">
    <location>
        <begin position="40"/>
        <end position="59"/>
    </location>
</feature>
<keyword evidence="3" id="KW-1185">Reference proteome</keyword>
<proteinExistence type="predicted"/>
<gene>
    <name evidence="2" type="ORF">EUA06_14565</name>
</gene>
<evidence type="ECO:0000313" key="3">
    <source>
        <dbReference type="Proteomes" id="UP000291838"/>
    </source>
</evidence>
<comment type="caution">
    <text evidence="2">The sequence shown here is derived from an EMBL/GenBank/DDBJ whole genome shotgun (WGS) entry which is preliminary data.</text>
</comment>
<feature type="compositionally biased region" description="Basic and acidic residues" evidence="1">
    <location>
        <begin position="45"/>
        <end position="55"/>
    </location>
</feature>
<accession>A0A4Q2RLX6</accession>
<protein>
    <submittedName>
        <fullName evidence="2">Uncharacterized protein</fullName>
    </submittedName>
</protein>
<sequence length="80" mass="8562">MSAPIEHWWPRLSQETRDLLIASNGDQVPASVVAEITRAGGSVSTDDRGSGHHTPEGTYLPDEVVDWIEAVANGETPPPS</sequence>
<dbReference type="RefSeq" id="WP_129477041.1">
    <property type="nucleotide sequence ID" value="NZ_SDWS01000006.1"/>
</dbReference>